<dbReference type="Pfam" id="PF05147">
    <property type="entry name" value="LANC_like"/>
    <property type="match status" value="1"/>
</dbReference>
<proteinExistence type="predicted"/>
<organism evidence="1 2">
    <name type="scientific">Phocaeicola massiliensis B84634 = Timone 84634 = DSM 17679 = JCM 13223</name>
    <dbReference type="NCBI Taxonomy" id="1121098"/>
    <lineage>
        <taxon>Bacteria</taxon>
        <taxon>Pseudomonadati</taxon>
        <taxon>Bacteroidota</taxon>
        <taxon>Bacteroidia</taxon>
        <taxon>Bacteroidales</taxon>
        <taxon>Bacteroidaceae</taxon>
        <taxon>Phocaeicola</taxon>
    </lineage>
</organism>
<reference evidence="1 2" key="1">
    <citation type="submission" date="2013-04" db="EMBL/GenBank/DDBJ databases">
        <title>The Genome Sequence of Bacteroides massiliensis DSM 17679.</title>
        <authorList>
            <consortium name="The Broad Institute Genomics Platform"/>
            <person name="Earl A."/>
            <person name="Ward D."/>
            <person name="Feldgarden M."/>
            <person name="Gevers D."/>
            <person name="Martens E."/>
            <person name="Fenner L."/>
            <person name="Roux V."/>
            <person name="Mallet M.N."/>
            <person name="Raoult D."/>
            <person name="Walker B."/>
            <person name="Young S."/>
            <person name="Zeng Q."/>
            <person name="Gargeya S."/>
            <person name="Fitzgerald M."/>
            <person name="Haas B."/>
            <person name="Abouelleil A."/>
            <person name="Allen A.W."/>
            <person name="Alvarado L."/>
            <person name="Arachchi H.M."/>
            <person name="Berlin A.M."/>
            <person name="Chapman S.B."/>
            <person name="Gainer-Dewar J."/>
            <person name="Goldberg J."/>
            <person name="Griggs A."/>
            <person name="Gujja S."/>
            <person name="Hansen M."/>
            <person name="Howarth C."/>
            <person name="Imamovic A."/>
            <person name="Ireland A."/>
            <person name="Larimer J."/>
            <person name="McCowan C."/>
            <person name="Murphy C."/>
            <person name="Pearson M."/>
            <person name="Poon T.W."/>
            <person name="Priest M."/>
            <person name="Roberts A."/>
            <person name="Saif S."/>
            <person name="Shea T."/>
            <person name="Sisk P."/>
            <person name="Sykes S."/>
            <person name="Wortman J."/>
            <person name="Nusbaum C."/>
            <person name="Birren B."/>
        </authorList>
    </citation>
    <scope>NUCLEOTIDE SEQUENCE [LARGE SCALE GENOMIC DNA]</scope>
    <source>
        <strain evidence="2">B84634 / Timone 84634 / DSM 17679 / JCM 13223</strain>
    </source>
</reference>
<dbReference type="SUPFAM" id="SSF158745">
    <property type="entry name" value="LanC-like"/>
    <property type="match status" value="1"/>
</dbReference>
<comment type="caution">
    <text evidence="1">The sequence shown here is derived from an EMBL/GenBank/DDBJ whole genome shotgun (WGS) entry which is preliminary data.</text>
</comment>
<dbReference type="InterPro" id="IPR007822">
    <property type="entry name" value="LANC-like"/>
</dbReference>
<dbReference type="eggNOG" id="COG3279">
    <property type="taxonomic scope" value="Bacteria"/>
</dbReference>
<keyword evidence="2" id="KW-1185">Reference proteome</keyword>
<dbReference type="Gene3D" id="1.50.10.20">
    <property type="match status" value="1"/>
</dbReference>
<evidence type="ECO:0008006" key="3">
    <source>
        <dbReference type="Google" id="ProtNLM"/>
    </source>
</evidence>
<dbReference type="AlphaFoldDB" id="U6RE10"/>
<dbReference type="Proteomes" id="UP000017831">
    <property type="component" value="Unassembled WGS sequence"/>
</dbReference>
<dbReference type="OrthoDB" id="1092992at2"/>
<dbReference type="RefSeq" id="WP_005940208.1">
    <property type="nucleotide sequence ID" value="NZ_KB905472.1"/>
</dbReference>
<evidence type="ECO:0000313" key="1">
    <source>
        <dbReference type="EMBL" id="EOA54879.1"/>
    </source>
</evidence>
<name>U6RE10_9BACT</name>
<dbReference type="STRING" id="1121098.HMPREF1534_01922"/>
<dbReference type="HOGENOM" id="CLU_2116072_0_0_10"/>
<sequence length="105" mass="12215">MADDDVLLEKIANHYLFYGSFHSDLGLYNGKMGMVIFFFHYARYTGNSLYEDFAEEFLNEILESLHTETPISFKRGLAGIGWGMLYLIKQGFMETDIQETFKDMD</sequence>
<gene>
    <name evidence="1" type="ORF">HMPREF1534_01922</name>
</gene>
<protein>
    <recommendedName>
        <fullName evidence="3">Lanthionine synthetase C-like protein</fullName>
    </recommendedName>
</protein>
<accession>U6RE10</accession>
<dbReference type="GO" id="GO:0031179">
    <property type="term" value="P:peptide modification"/>
    <property type="evidence" value="ECO:0007669"/>
    <property type="project" value="InterPro"/>
</dbReference>
<evidence type="ECO:0000313" key="2">
    <source>
        <dbReference type="Proteomes" id="UP000017831"/>
    </source>
</evidence>
<dbReference type="EMBL" id="AQHY01000024">
    <property type="protein sequence ID" value="EOA54879.1"/>
    <property type="molecule type" value="Genomic_DNA"/>
</dbReference>
<dbReference type="GeneID" id="60062120"/>
<feature type="non-terminal residue" evidence="1">
    <location>
        <position position="105"/>
    </location>
</feature>